<accession>A0A918BGX6</accession>
<keyword evidence="2" id="KW-1185">Reference proteome</keyword>
<dbReference type="Gene3D" id="1.10.10.10">
    <property type="entry name" value="Winged helix-like DNA-binding domain superfamily/Winged helix DNA-binding domain"/>
    <property type="match status" value="1"/>
</dbReference>
<dbReference type="AlphaFoldDB" id="A0A918BGX6"/>
<dbReference type="InterPro" id="IPR036388">
    <property type="entry name" value="WH-like_DNA-bd_sf"/>
</dbReference>
<evidence type="ECO:0000313" key="2">
    <source>
        <dbReference type="Proteomes" id="UP000656732"/>
    </source>
</evidence>
<gene>
    <name evidence="1" type="ORF">GCM10010280_13020</name>
</gene>
<comment type="caution">
    <text evidence="1">The sequence shown here is derived from an EMBL/GenBank/DDBJ whole genome shotgun (WGS) entry which is preliminary data.</text>
</comment>
<dbReference type="EMBL" id="BMTU01000002">
    <property type="protein sequence ID" value="GGQ68195.1"/>
    <property type="molecule type" value="Genomic_DNA"/>
</dbReference>
<name>A0A918BGX6_9ACTN</name>
<reference evidence="1" key="2">
    <citation type="submission" date="2020-09" db="EMBL/GenBank/DDBJ databases">
        <authorList>
            <person name="Sun Q."/>
            <person name="Ohkuma M."/>
        </authorList>
    </citation>
    <scope>NUCLEOTIDE SEQUENCE</scope>
    <source>
        <strain evidence="1">JCM 4403</strain>
    </source>
</reference>
<dbReference type="RefSeq" id="WP_189556296.1">
    <property type="nucleotide sequence ID" value="NZ_BMTU01000002.1"/>
</dbReference>
<evidence type="ECO:0000313" key="1">
    <source>
        <dbReference type="EMBL" id="GGQ68195.1"/>
    </source>
</evidence>
<proteinExistence type="predicted"/>
<protein>
    <submittedName>
        <fullName evidence="1">Uncharacterized protein</fullName>
    </submittedName>
</protein>
<dbReference type="InterPro" id="IPR036390">
    <property type="entry name" value="WH_DNA-bd_sf"/>
</dbReference>
<sequence>MTTTSPTVDGRAIGLAHYASRAVLEGVLARHGVTFPQSVALRFAVASGRPLGRAELAGHLAGSLKVTGADAAAVVDALIDAGLLAAGQPSSVRVTDAGRRTQESISAETGAASGRIYAGIPAADLAAAGRVLALVRERADAELAAAAGSAG</sequence>
<dbReference type="Proteomes" id="UP000656732">
    <property type="component" value="Unassembled WGS sequence"/>
</dbReference>
<dbReference type="SUPFAM" id="SSF46785">
    <property type="entry name" value="Winged helix' DNA-binding domain"/>
    <property type="match status" value="1"/>
</dbReference>
<reference evidence="1" key="1">
    <citation type="journal article" date="2014" name="Int. J. Syst. Evol. Microbiol.">
        <title>Complete genome sequence of Corynebacterium casei LMG S-19264T (=DSM 44701T), isolated from a smear-ripened cheese.</title>
        <authorList>
            <consortium name="US DOE Joint Genome Institute (JGI-PGF)"/>
            <person name="Walter F."/>
            <person name="Albersmeier A."/>
            <person name="Kalinowski J."/>
            <person name="Ruckert C."/>
        </authorList>
    </citation>
    <scope>NUCLEOTIDE SEQUENCE</scope>
    <source>
        <strain evidence="1">JCM 4403</strain>
    </source>
</reference>
<organism evidence="1 2">
    <name type="scientific">Streptomyces pilosus</name>
    <dbReference type="NCBI Taxonomy" id="28893"/>
    <lineage>
        <taxon>Bacteria</taxon>
        <taxon>Bacillati</taxon>
        <taxon>Actinomycetota</taxon>
        <taxon>Actinomycetes</taxon>
        <taxon>Kitasatosporales</taxon>
        <taxon>Streptomycetaceae</taxon>
        <taxon>Streptomyces</taxon>
    </lineage>
</organism>